<dbReference type="GO" id="GO:0085020">
    <property type="term" value="P:protein K6-linked ubiquitination"/>
    <property type="evidence" value="ECO:0007669"/>
    <property type="project" value="TreeGrafter"/>
</dbReference>
<dbReference type="InterPro" id="IPR036537">
    <property type="entry name" value="Adaptor_Cbl_N_dom_sf"/>
</dbReference>
<dbReference type="InterPro" id="IPR013083">
    <property type="entry name" value="Znf_RING/FYVE/PHD"/>
</dbReference>
<dbReference type="EMBL" id="JAEHOE010000139">
    <property type="protein sequence ID" value="KAG2484919.1"/>
    <property type="molecule type" value="Genomic_DNA"/>
</dbReference>
<dbReference type="Gene3D" id="3.30.40.10">
    <property type="entry name" value="Zinc/RING finger domain, C3HC4 (zinc finger)"/>
    <property type="match status" value="1"/>
</dbReference>
<dbReference type="Pfam" id="PF04564">
    <property type="entry name" value="U-box"/>
    <property type="match status" value="1"/>
</dbReference>
<evidence type="ECO:0000256" key="1">
    <source>
        <dbReference type="ARBA" id="ARBA00022737"/>
    </source>
</evidence>
<keyword evidence="1" id="KW-0677">Repeat</keyword>
<dbReference type="Gene3D" id="1.20.930.20">
    <property type="entry name" value="Adaptor protein Cbl, N-terminal domain"/>
    <property type="match status" value="1"/>
</dbReference>
<dbReference type="PANTHER" id="PTHR24171">
    <property type="entry name" value="ANKYRIN REPEAT DOMAIN-CONTAINING PROTEIN 39-RELATED"/>
    <property type="match status" value="1"/>
</dbReference>
<reference evidence="7" key="1">
    <citation type="journal article" date="2020" name="bioRxiv">
        <title>Comparative genomics of Chlamydomonas.</title>
        <authorList>
            <person name="Craig R.J."/>
            <person name="Hasan A.R."/>
            <person name="Ness R.W."/>
            <person name="Keightley P.D."/>
        </authorList>
    </citation>
    <scope>NUCLEOTIDE SEQUENCE</scope>
    <source>
        <strain evidence="7">CCAP 11/70</strain>
    </source>
</reference>
<dbReference type="UniPathway" id="UPA00143"/>
<feature type="domain" description="U-box" evidence="6">
    <location>
        <begin position="273"/>
        <end position="347"/>
    </location>
</feature>
<keyword evidence="8" id="KW-1185">Reference proteome</keyword>
<accession>A0A835XK43</accession>
<dbReference type="GO" id="GO:0004842">
    <property type="term" value="F:ubiquitin-protein transferase activity"/>
    <property type="evidence" value="ECO:0007669"/>
    <property type="project" value="InterPro"/>
</dbReference>
<dbReference type="SMART" id="SM00248">
    <property type="entry name" value="ANK"/>
    <property type="match status" value="6"/>
</dbReference>
<protein>
    <recommendedName>
        <fullName evidence="6">U-box domain-containing protein</fullName>
    </recommendedName>
</protein>
<keyword evidence="2 3" id="KW-0040">ANK repeat</keyword>
<dbReference type="CDD" id="cd21037">
    <property type="entry name" value="MLKL_NTD"/>
    <property type="match status" value="1"/>
</dbReference>
<dbReference type="PROSITE" id="PS50297">
    <property type="entry name" value="ANK_REP_REGION"/>
    <property type="match status" value="6"/>
</dbReference>
<feature type="repeat" description="ANK" evidence="3">
    <location>
        <begin position="540"/>
        <end position="572"/>
    </location>
</feature>
<dbReference type="PROSITE" id="PS50088">
    <property type="entry name" value="ANK_REPEAT"/>
    <property type="match status" value="6"/>
</dbReference>
<feature type="region of interest" description="Disordered" evidence="5">
    <location>
        <begin position="720"/>
        <end position="739"/>
    </location>
</feature>
<evidence type="ECO:0000313" key="7">
    <source>
        <dbReference type="EMBL" id="KAG2484919.1"/>
    </source>
</evidence>
<organism evidence="7 8">
    <name type="scientific">Edaphochlamys debaryana</name>
    <dbReference type="NCBI Taxonomy" id="47281"/>
    <lineage>
        <taxon>Eukaryota</taxon>
        <taxon>Viridiplantae</taxon>
        <taxon>Chlorophyta</taxon>
        <taxon>core chlorophytes</taxon>
        <taxon>Chlorophyceae</taxon>
        <taxon>CS clade</taxon>
        <taxon>Chlamydomonadales</taxon>
        <taxon>Chlamydomonadales incertae sedis</taxon>
        <taxon>Edaphochlamys</taxon>
    </lineage>
</organism>
<evidence type="ECO:0000256" key="2">
    <source>
        <dbReference type="ARBA" id="ARBA00023043"/>
    </source>
</evidence>
<evidence type="ECO:0000313" key="8">
    <source>
        <dbReference type="Proteomes" id="UP000612055"/>
    </source>
</evidence>
<dbReference type="CDD" id="cd16655">
    <property type="entry name" value="RING-Ubox_WDSUB1-like"/>
    <property type="match status" value="1"/>
</dbReference>
<keyword evidence="4" id="KW-0175">Coiled coil</keyword>
<feature type="repeat" description="ANK" evidence="3">
    <location>
        <begin position="440"/>
        <end position="472"/>
    </location>
</feature>
<dbReference type="InterPro" id="IPR002110">
    <property type="entry name" value="Ankyrin_rpt"/>
</dbReference>
<dbReference type="SUPFAM" id="SSF48403">
    <property type="entry name" value="Ankyrin repeat"/>
    <property type="match status" value="1"/>
</dbReference>
<gene>
    <name evidence="7" type="ORF">HYH03_016305</name>
</gene>
<dbReference type="InterPro" id="IPR003613">
    <property type="entry name" value="Ubox_domain"/>
</dbReference>
<dbReference type="Proteomes" id="UP000612055">
    <property type="component" value="Unassembled WGS sequence"/>
</dbReference>
<feature type="compositionally biased region" description="Pro residues" evidence="5">
    <location>
        <begin position="722"/>
        <end position="731"/>
    </location>
</feature>
<name>A0A835XK43_9CHLO</name>
<evidence type="ECO:0000259" key="6">
    <source>
        <dbReference type="PROSITE" id="PS51698"/>
    </source>
</evidence>
<feature type="repeat" description="ANK" evidence="3">
    <location>
        <begin position="573"/>
        <end position="605"/>
    </location>
</feature>
<dbReference type="AlphaFoldDB" id="A0A835XK43"/>
<proteinExistence type="predicted"/>
<feature type="coiled-coil region" evidence="4">
    <location>
        <begin position="209"/>
        <end position="236"/>
    </location>
</feature>
<sequence length="739" mass="74640">MEPITTILSGASAVVALARMVAEQIKAMKELKGDAILLAKQMRAVEDVVELACDELAQCANDERRAQAENSLQNILSCLKECKQLADKLGADRKLIKFIRAGDYVASLKAVAARLAASLGPLQAVLGLQQQSELRREFEAVREGLVNVRLEVLRGMQAQAAGLRDEVVRLGADLQLSSAQREAELRRVVVGCLREAGFVAGGAAGGPSREELTDMLQALQAEAEGLRRAKDAAEALYLEQIMAALSLGPQQTLGSDGGAHAAAGGATAPPPRCVPPSFACPITQCVMRDPVILVESGHTYERAAIERHLALRDTDPLSNATLRSKAVAPNRSLRDVIEEWLHEAGLTHEQADGLPTASGPRRHALGLTAAGPALAPPALPVVVGLTAGPVPVTAPPALGPAAAPSFTPPVAVGATVPWEAARPKAEPTAPPAVEVAVEPAGPATLHAAAARGDVAELRRLLAAGADVDARDQAGATPLYSAAAHGHTLALRTLLAAGAKKDAADALTGATPIHAAAKGGHTEAIQALLAAGVNKEAATDTGATPLHAAAQGGHTEAIRVLLKAGASKEAATATGATPLYEAAARGHALTMRALLAAAANKDAALQTDGTTPLMAAACHGHMDAARVLLAAGANSAARDRLGGIVAAGLAGTADHHGGGGGMGPLAAGVDGGAGAGVRRLARSAICGMGPAGHTRTGPVGPSMGLTRSTACTAVAAGLDTPMHQPPTAPASPPAEAACWA</sequence>
<dbReference type="SUPFAM" id="SSF57850">
    <property type="entry name" value="RING/U-box"/>
    <property type="match status" value="1"/>
</dbReference>
<dbReference type="Gene3D" id="1.25.40.20">
    <property type="entry name" value="Ankyrin repeat-containing domain"/>
    <property type="match status" value="3"/>
</dbReference>
<dbReference type="OrthoDB" id="3065869at2759"/>
<dbReference type="PROSITE" id="PS51698">
    <property type="entry name" value="U_BOX"/>
    <property type="match status" value="1"/>
</dbReference>
<dbReference type="InterPro" id="IPR036770">
    <property type="entry name" value="Ankyrin_rpt-contain_sf"/>
</dbReference>
<evidence type="ECO:0000256" key="3">
    <source>
        <dbReference type="PROSITE-ProRule" id="PRU00023"/>
    </source>
</evidence>
<dbReference type="PRINTS" id="PR01415">
    <property type="entry name" value="ANKYRIN"/>
</dbReference>
<feature type="repeat" description="ANK" evidence="3">
    <location>
        <begin position="607"/>
        <end position="639"/>
    </location>
</feature>
<feature type="repeat" description="ANK" evidence="3">
    <location>
        <begin position="473"/>
        <end position="505"/>
    </location>
</feature>
<dbReference type="SMART" id="SM00504">
    <property type="entry name" value="Ubox"/>
    <property type="match status" value="1"/>
</dbReference>
<dbReference type="PANTHER" id="PTHR24171:SF8">
    <property type="entry name" value="BRCA1-ASSOCIATED RING DOMAIN PROTEIN 1"/>
    <property type="match status" value="1"/>
</dbReference>
<feature type="repeat" description="ANK" evidence="3">
    <location>
        <begin position="507"/>
        <end position="539"/>
    </location>
</feature>
<evidence type="ECO:0000256" key="4">
    <source>
        <dbReference type="SAM" id="Coils"/>
    </source>
</evidence>
<dbReference type="Pfam" id="PF13637">
    <property type="entry name" value="Ank_4"/>
    <property type="match status" value="1"/>
</dbReference>
<dbReference type="GO" id="GO:0007166">
    <property type="term" value="P:cell surface receptor signaling pathway"/>
    <property type="evidence" value="ECO:0007669"/>
    <property type="project" value="InterPro"/>
</dbReference>
<dbReference type="Pfam" id="PF12796">
    <property type="entry name" value="Ank_2"/>
    <property type="match status" value="2"/>
</dbReference>
<evidence type="ECO:0000256" key="5">
    <source>
        <dbReference type="SAM" id="MobiDB-lite"/>
    </source>
</evidence>
<comment type="caution">
    <text evidence="7">The sequence shown here is derived from an EMBL/GenBank/DDBJ whole genome shotgun (WGS) entry which is preliminary data.</text>
</comment>
<dbReference type="InterPro" id="IPR059179">
    <property type="entry name" value="MLKL-like_MCAfunc"/>
</dbReference>